<dbReference type="RefSeq" id="WP_011564387.1">
    <property type="nucleotide sequence ID" value="NC_008148.1"/>
</dbReference>
<proteinExistence type="predicted"/>
<dbReference type="PANTHER" id="PTHR30213:SF0">
    <property type="entry name" value="UPF0761 MEMBRANE PROTEIN YIHY"/>
    <property type="match status" value="1"/>
</dbReference>
<feature type="transmembrane region" description="Helical" evidence="6">
    <location>
        <begin position="114"/>
        <end position="135"/>
    </location>
</feature>
<feature type="transmembrane region" description="Helical" evidence="6">
    <location>
        <begin position="56"/>
        <end position="74"/>
    </location>
</feature>
<evidence type="ECO:0000313" key="7">
    <source>
        <dbReference type="EMBL" id="ABG04370.1"/>
    </source>
</evidence>
<dbReference type="PANTHER" id="PTHR30213">
    <property type="entry name" value="INNER MEMBRANE PROTEIN YHJD"/>
    <property type="match status" value="1"/>
</dbReference>
<comment type="subcellular location">
    <subcellularLocation>
        <location evidence="1">Cell membrane</location>
        <topology evidence="1">Multi-pass membrane protein</topology>
    </subcellularLocation>
</comment>
<evidence type="ECO:0000256" key="2">
    <source>
        <dbReference type="ARBA" id="ARBA00022475"/>
    </source>
</evidence>
<dbReference type="EMBL" id="CP000386">
    <property type="protein sequence ID" value="ABG04370.1"/>
    <property type="molecule type" value="Genomic_DNA"/>
</dbReference>
<dbReference type="PIRSF" id="PIRSF035875">
    <property type="entry name" value="RNase_BN"/>
    <property type="match status" value="1"/>
</dbReference>
<evidence type="ECO:0000256" key="1">
    <source>
        <dbReference type="ARBA" id="ARBA00004651"/>
    </source>
</evidence>
<protein>
    <submittedName>
        <fullName evidence="7">Ribonuclease BN, putative</fullName>
    </submittedName>
</protein>
<evidence type="ECO:0000256" key="6">
    <source>
        <dbReference type="SAM" id="Phobius"/>
    </source>
</evidence>
<evidence type="ECO:0000256" key="4">
    <source>
        <dbReference type="ARBA" id="ARBA00022989"/>
    </source>
</evidence>
<evidence type="ECO:0000313" key="8">
    <source>
        <dbReference type="Proteomes" id="UP000006637"/>
    </source>
</evidence>
<keyword evidence="5 6" id="KW-0472">Membrane</keyword>
<dbReference type="PhylomeDB" id="Q1AW58"/>
<evidence type="ECO:0000256" key="3">
    <source>
        <dbReference type="ARBA" id="ARBA00022692"/>
    </source>
</evidence>
<dbReference type="OrthoDB" id="9781030at2"/>
<dbReference type="NCBIfam" id="TIGR00765">
    <property type="entry name" value="yihY_not_rbn"/>
    <property type="match status" value="1"/>
</dbReference>
<organism evidence="7 8">
    <name type="scientific">Rubrobacter xylanophilus (strain DSM 9941 / JCM 11954 / NBRC 16129 / PRD-1)</name>
    <dbReference type="NCBI Taxonomy" id="266117"/>
    <lineage>
        <taxon>Bacteria</taxon>
        <taxon>Bacillati</taxon>
        <taxon>Actinomycetota</taxon>
        <taxon>Rubrobacteria</taxon>
        <taxon>Rubrobacterales</taxon>
        <taxon>Rubrobacteraceae</taxon>
        <taxon>Rubrobacter</taxon>
    </lineage>
</organism>
<dbReference type="STRING" id="266117.Rxyl_1408"/>
<dbReference type="Pfam" id="PF03631">
    <property type="entry name" value="Virul_fac_BrkB"/>
    <property type="match status" value="1"/>
</dbReference>
<dbReference type="HOGENOM" id="CLU_045539_0_0_11"/>
<dbReference type="GO" id="GO:0005886">
    <property type="term" value="C:plasma membrane"/>
    <property type="evidence" value="ECO:0007669"/>
    <property type="project" value="UniProtKB-SubCell"/>
</dbReference>
<name>Q1AW58_RUBXD</name>
<gene>
    <name evidence="7" type="ordered locus">Rxyl_1408</name>
</gene>
<sequence>MRIPGRNLLRSAERAGNRPRVPMTRDLGLVDLLKLTLREMQEDHVSAYAGNLTYKVFFAIFPFFTLLLSLLGLFDATDLVRTMLENLSRVMPQSALRFVESQLLSITQSQAEGAFTAGAVISILLALWGVSGAMRSVMEAMNVMYEVEENRPFWKVYGISILISLAVAALLILALLLLVFGAAFGGGLASLVGLGPVFAAIWSVAQWPILACFVLFAFALVYYFAPAVEQRWRWISAGSVLAFVFWLIFSLAFSLYVANFGSYNATYGSLAGIIIFLLYVYYSSLIVLLGAELNQVIEWHIPEGKDEGERAPKDGAP</sequence>
<dbReference type="eggNOG" id="COG1295">
    <property type="taxonomic scope" value="Bacteria"/>
</dbReference>
<feature type="transmembrane region" description="Helical" evidence="6">
    <location>
        <begin position="204"/>
        <end position="225"/>
    </location>
</feature>
<dbReference type="AlphaFoldDB" id="Q1AW58"/>
<evidence type="ECO:0000256" key="5">
    <source>
        <dbReference type="ARBA" id="ARBA00023136"/>
    </source>
</evidence>
<dbReference type="Proteomes" id="UP000006637">
    <property type="component" value="Chromosome"/>
</dbReference>
<feature type="transmembrane region" description="Helical" evidence="6">
    <location>
        <begin position="156"/>
        <end position="184"/>
    </location>
</feature>
<feature type="transmembrane region" description="Helical" evidence="6">
    <location>
        <begin position="270"/>
        <end position="291"/>
    </location>
</feature>
<reference evidence="7 8" key="1">
    <citation type="submission" date="2006-06" db="EMBL/GenBank/DDBJ databases">
        <title>Complete sequence of Rubrobacter xylanophilus DSM 9941.</title>
        <authorList>
            <consortium name="US DOE Joint Genome Institute"/>
            <person name="Copeland A."/>
            <person name="Lucas S."/>
            <person name="Lapidus A."/>
            <person name="Barry K."/>
            <person name="Detter J.C."/>
            <person name="Glavina del Rio T."/>
            <person name="Hammon N."/>
            <person name="Israni S."/>
            <person name="Dalin E."/>
            <person name="Tice H."/>
            <person name="Pitluck S."/>
            <person name="Munk A.C."/>
            <person name="Brettin T."/>
            <person name="Bruce D."/>
            <person name="Han C."/>
            <person name="Tapia R."/>
            <person name="Gilna P."/>
            <person name="Schmutz J."/>
            <person name="Larimer F."/>
            <person name="Land M."/>
            <person name="Hauser L."/>
            <person name="Kyrpides N."/>
            <person name="Lykidis A."/>
            <person name="da Costa M.S."/>
            <person name="Rainey F.A."/>
            <person name="Empadinhas N."/>
            <person name="Jolivet E."/>
            <person name="Battista J.R."/>
            <person name="Richardson P."/>
        </authorList>
    </citation>
    <scope>NUCLEOTIDE SEQUENCE [LARGE SCALE GENOMIC DNA]</scope>
    <source>
        <strain evidence="8">DSM 9941 / NBRC 16129 / PRD-1</strain>
    </source>
</reference>
<keyword evidence="2" id="KW-1003">Cell membrane</keyword>
<dbReference type="InterPro" id="IPR017039">
    <property type="entry name" value="Virul_fac_BrkB"/>
</dbReference>
<keyword evidence="8" id="KW-1185">Reference proteome</keyword>
<feature type="transmembrane region" description="Helical" evidence="6">
    <location>
        <begin position="237"/>
        <end position="258"/>
    </location>
</feature>
<accession>Q1AW58</accession>
<keyword evidence="4 6" id="KW-1133">Transmembrane helix</keyword>
<keyword evidence="3 6" id="KW-0812">Transmembrane</keyword>
<dbReference type="KEGG" id="rxy:Rxyl_1408"/>